<dbReference type="NCBIfam" id="TIGR04131">
    <property type="entry name" value="Bac_Flav_CTERM"/>
    <property type="match status" value="1"/>
</dbReference>
<dbReference type="Proteomes" id="UP000305848">
    <property type="component" value="Unassembled WGS sequence"/>
</dbReference>
<dbReference type="InterPro" id="IPR026341">
    <property type="entry name" value="T9SS_type_B"/>
</dbReference>
<evidence type="ECO:0000313" key="2">
    <source>
        <dbReference type="EMBL" id="TKK64475.1"/>
    </source>
</evidence>
<dbReference type="AlphaFoldDB" id="A0A4U3KQ93"/>
<sequence length="1157" mass="124986">MLSRALLLIFSILFLTVSATANTIVVTSSADAGAGTLRDALATAAANGTSVQDIIAFNLPDLTVNGRTIVLQTALPAISSNVVIDGTTQPGATFGISDAKVKIHFAPDKTDQHVVLFMQNADHVELYGLYITPGNINRSMYGIVFISSHHITIGKKGKGNLINGCWACITNNYAAYYHNTVHDITIQGNIIGYSETENLVEGNVYCINLPNAYNVTIGGPASGDGNLLAIGYTGALGTHVYLSYNELNTIGTFFARIQNNKFQTDAAGKNELDPSYFSSAIWLVGNSISSNDTLAAKTEILNNVVSGTILLQHIKHVVKIMGNKIGTDITGSSSIARNGAMVMVYNCFKVWIGSDKAEDINYFGSGSVQYFADGTKVLITKNKYLCGQNPIYIQRTLTQYDAFLPFCIISTYTDAVIAGTALPFSRIEMYRNDDCSDPNTCKNQTYVTTVYADAAGKWSYNGPQTPAMIATATSPDSLTSEFTAPKINSDSEITIQATCGKNNGAILGVKLSECTEHWWSNYHEYYNSKDTNIANLAPGEYAIYASIGKHGCKVVEGAYDIHDISPPDKLDYQNIEQPSCGLNTGSITTGSRTEGLTMTWRNSRGDSIGTGSSIYNLYPGTYMLDMYPSKDKSCLKTYGPFTLQNQSGPSLLMDKAVVTSALCYSNSGSITHIKATNITGTATYQWLDSTGNLVGSSPDLVNVPAGKYRLQFKDESSCEAIVSPFFTIADSGAVKLQTAGAVVKISDCSAANGAITNIVADNAASLYWIDTLSRTKLAATKDLLNVPTGFYKLFASSKEGCTDSTATFSIAQATANPISVVAATSTSETCARTDGEIRVDSIYPSSQDYTYEWTNESGNVVAGNVLQLDHLKAGYYTLYATDSNHCKQRATTIGVDSDPEPTIPANAHIAPATCGQKDGSITIPGITGSAPLQYTWYAKEGTYIGSTQSLVQVSAGDYYLVVKDAKNCISTSLTYTIKDTLVQLPAPRYNPLEVLKGEDATIGTTGAKTGTYELYSDKNTLLPFESNSTGVFSIKHLIHDTTVYVLVKTPVCRSDFADVHIKVIQKFVLLIPSAFTPNHDGLNDVFRLKYPQPVKHYRMVIYNRWGLKIFESTNTAKGWDGTVAGRDADTGTYIWSIEVVDETNTKQTYYGQVTLIR</sequence>
<comment type="caution">
    <text evidence="2">The sequence shown here is derived from an EMBL/GenBank/DDBJ whole genome shotgun (WGS) entry which is preliminary data.</text>
</comment>
<keyword evidence="3" id="KW-1185">Reference proteome</keyword>
<keyword evidence="1" id="KW-0732">Signal</keyword>
<protein>
    <submittedName>
        <fullName evidence="2">Gliding motility-associated C-terminal domain-containing protein</fullName>
    </submittedName>
</protein>
<dbReference type="OrthoDB" id="635358at2"/>
<feature type="signal peptide" evidence="1">
    <location>
        <begin position="1"/>
        <end position="21"/>
    </location>
</feature>
<evidence type="ECO:0000256" key="1">
    <source>
        <dbReference type="SAM" id="SignalP"/>
    </source>
</evidence>
<proteinExistence type="predicted"/>
<dbReference type="Pfam" id="PF13585">
    <property type="entry name" value="CHU_C"/>
    <property type="match status" value="1"/>
</dbReference>
<organism evidence="2 3">
    <name type="scientific">Ilyomonas limi</name>
    <dbReference type="NCBI Taxonomy" id="2575867"/>
    <lineage>
        <taxon>Bacteria</taxon>
        <taxon>Pseudomonadati</taxon>
        <taxon>Bacteroidota</taxon>
        <taxon>Chitinophagia</taxon>
        <taxon>Chitinophagales</taxon>
        <taxon>Chitinophagaceae</taxon>
        <taxon>Ilyomonas</taxon>
    </lineage>
</organism>
<name>A0A4U3KQ93_9BACT</name>
<dbReference type="RefSeq" id="WP_137264069.1">
    <property type="nucleotide sequence ID" value="NZ_SZQL01000033.1"/>
</dbReference>
<dbReference type="EMBL" id="SZQL01000033">
    <property type="protein sequence ID" value="TKK64475.1"/>
    <property type="molecule type" value="Genomic_DNA"/>
</dbReference>
<gene>
    <name evidence="2" type="ORF">FC093_22465</name>
</gene>
<feature type="chain" id="PRO_5020454142" evidence="1">
    <location>
        <begin position="22"/>
        <end position="1157"/>
    </location>
</feature>
<evidence type="ECO:0000313" key="3">
    <source>
        <dbReference type="Proteomes" id="UP000305848"/>
    </source>
</evidence>
<reference evidence="2 3" key="1">
    <citation type="submission" date="2019-05" db="EMBL/GenBank/DDBJ databases">
        <title>Panacibacter sp. strain 17mud1-8 Genome sequencing and assembly.</title>
        <authorList>
            <person name="Chhetri G."/>
        </authorList>
    </citation>
    <scope>NUCLEOTIDE SEQUENCE [LARGE SCALE GENOMIC DNA]</scope>
    <source>
        <strain evidence="2 3">17mud1-8</strain>
    </source>
</reference>
<accession>A0A4U3KQ93</accession>